<reference evidence="4" key="1">
    <citation type="journal article" date="2019" name="Int. J. Syst. Evol. Microbiol.">
        <title>The Global Catalogue of Microorganisms (GCM) 10K type strain sequencing project: providing services to taxonomists for standard genome sequencing and annotation.</title>
        <authorList>
            <consortium name="The Broad Institute Genomics Platform"/>
            <consortium name="The Broad Institute Genome Sequencing Center for Infectious Disease"/>
            <person name="Wu L."/>
            <person name="Ma J."/>
        </authorList>
    </citation>
    <scope>NUCLEOTIDE SEQUENCE [LARGE SCALE GENOMIC DNA]</scope>
    <source>
        <strain evidence="4">JCM 18055</strain>
    </source>
</reference>
<evidence type="ECO:0000313" key="3">
    <source>
        <dbReference type="EMBL" id="GAA4674455.1"/>
    </source>
</evidence>
<gene>
    <name evidence="3" type="ORF">GCM10023215_02570</name>
</gene>
<protein>
    <recommendedName>
        <fullName evidence="2">Transcription regulator PadR N-terminal domain-containing protein</fullName>
    </recommendedName>
</protein>
<evidence type="ECO:0000259" key="2">
    <source>
        <dbReference type="Pfam" id="PF03551"/>
    </source>
</evidence>
<feature type="region of interest" description="Disordered" evidence="1">
    <location>
        <begin position="1"/>
        <end position="141"/>
    </location>
</feature>
<comment type="caution">
    <text evidence="3">The sequence shown here is derived from an EMBL/GenBank/DDBJ whole genome shotgun (WGS) entry which is preliminary data.</text>
</comment>
<dbReference type="SUPFAM" id="SSF46785">
    <property type="entry name" value="Winged helix' DNA-binding domain"/>
    <property type="match status" value="1"/>
</dbReference>
<dbReference type="Pfam" id="PF03551">
    <property type="entry name" value="PadR"/>
    <property type="match status" value="1"/>
</dbReference>
<dbReference type="InterPro" id="IPR005149">
    <property type="entry name" value="Tscrpt_reg_PadR_N"/>
</dbReference>
<feature type="compositionally biased region" description="Basic and acidic residues" evidence="1">
    <location>
        <begin position="117"/>
        <end position="134"/>
    </location>
</feature>
<organism evidence="3 4">
    <name type="scientific">Pseudonocardia yuanmonensis</name>
    <dbReference type="NCBI Taxonomy" id="1095914"/>
    <lineage>
        <taxon>Bacteria</taxon>
        <taxon>Bacillati</taxon>
        <taxon>Actinomycetota</taxon>
        <taxon>Actinomycetes</taxon>
        <taxon>Pseudonocardiales</taxon>
        <taxon>Pseudonocardiaceae</taxon>
        <taxon>Pseudonocardia</taxon>
    </lineage>
</organism>
<evidence type="ECO:0000256" key="1">
    <source>
        <dbReference type="SAM" id="MobiDB-lite"/>
    </source>
</evidence>
<feature type="compositionally biased region" description="Low complexity" evidence="1">
    <location>
        <begin position="54"/>
        <end position="71"/>
    </location>
</feature>
<proteinExistence type="predicted"/>
<name>A0ABP8VXA6_9PSEU</name>
<dbReference type="InterPro" id="IPR036390">
    <property type="entry name" value="WH_DNA-bd_sf"/>
</dbReference>
<dbReference type="Gene3D" id="1.10.10.10">
    <property type="entry name" value="Winged helix-like DNA-binding domain superfamily/Winged helix DNA-binding domain"/>
    <property type="match status" value="1"/>
</dbReference>
<evidence type="ECO:0000313" key="4">
    <source>
        <dbReference type="Proteomes" id="UP001500325"/>
    </source>
</evidence>
<keyword evidence="4" id="KW-1185">Reference proteome</keyword>
<dbReference type="Proteomes" id="UP001500325">
    <property type="component" value="Unassembled WGS sequence"/>
</dbReference>
<feature type="compositionally biased region" description="Low complexity" evidence="1">
    <location>
        <begin position="7"/>
        <end position="20"/>
    </location>
</feature>
<accession>A0ABP8VXA6</accession>
<sequence>MSRPVRDLSSAFGAAAAGLRPARRRRRSAPSGDRAEQPTTAPRPDSTPDDDSTPDTTDTPDTRDTPNTGRDTATDETRSDEIATDDRTERPVDREPGRTNGRFPPRRSGTSPQELNGRAEPRRTRTVEHTEPAVRKARTPRPRYGEVRLRDARQLDLLILAVVEDRPENGRVVHRMLRERSDGVFQPSLQGTYHRLHRLKNDRLITLGPARRNYRLTPLGERILASRRREWAAFAHGVDRVVGRPDS</sequence>
<dbReference type="InterPro" id="IPR036388">
    <property type="entry name" value="WH-like_DNA-bd_sf"/>
</dbReference>
<feature type="domain" description="Transcription regulator PadR N-terminal" evidence="2">
    <location>
        <begin position="159"/>
        <end position="225"/>
    </location>
</feature>
<dbReference type="EMBL" id="BAABIC010000001">
    <property type="protein sequence ID" value="GAA4674455.1"/>
    <property type="molecule type" value="Genomic_DNA"/>
</dbReference>
<feature type="compositionally biased region" description="Basic and acidic residues" evidence="1">
    <location>
        <begin position="72"/>
        <end position="97"/>
    </location>
</feature>